<evidence type="ECO:0000313" key="10">
    <source>
        <dbReference type="EMBL" id="MFG1372377.1"/>
    </source>
</evidence>
<evidence type="ECO:0000313" key="11">
    <source>
        <dbReference type="Proteomes" id="UP001604002"/>
    </source>
</evidence>
<feature type="domain" description="Acyltransferase 3" evidence="9">
    <location>
        <begin position="91"/>
        <end position="385"/>
    </location>
</feature>
<feature type="transmembrane region" description="Helical" evidence="8">
    <location>
        <begin position="188"/>
        <end position="209"/>
    </location>
</feature>
<keyword evidence="5 8" id="KW-1133">Transmembrane helix</keyword>
<reference evidence="10 11" key="1">
    <citation type="submission" date="2024-02" db="EMBL/GenBank/DDBJ databases">
        <title>Expansion and revision of Xanthobacter and proposal of Roseixanthobacter gen. nov.</title>
        <authorList>
            <person name="Soltysiak M.P.M."/>
            <person name="Jalihal A."/>
            <person name="Ory A."/>
            <person name="Chrisophersen C."/>
            <person name="Lee A.D."/>
            <person name="Boulton J."/>
            <person name="Springer M."/>
        </authorList>
    </citation>
    <scope>NUCLEOTIDE SEQUENCE [LARGE SCALE GENOMIC DNA]</scope>
    <source>
        <strain evidence="10 11">23A</strain>
    </source>
</reference>
<evidence type="ECO:0000256" key="8">
    <source>
        <dbReference type="SAM" id="Phobius"/>
    </source>
</evidence>
<dbReference type="PANTHER" id="PTHR40074">
    <property type="entry name" value="O-ACETYLTRANSFERASE WECH"/>
    <property type="match status" value="1"/>
</dbReference>
<evidence type="ECO:0000259" key="9">
    <source>
        <dbReference type="Pfam" id="PF01757"/>
    </source>
</evidence>
<comment type="similarity">
    <text evidence="2">Belongs to the acyltransferase 3 family.</text>
</comment>
<keyword evidence="6 8" id="KW-0472">Membrane</keyword>
<dbReference type="Proteomes" id="UP001604002">
    <property type="component" value="Unassembled WGS sequence"/>
</dbReference>
<feature type="transmembrane region" description="Helical" evidence="8">
    <location>
        <begin position="365"/>
        <end position="384"/>
    </location>
</feature>
<feature type="transmembrane region" description="Helical" evidence="8">
    <location>
        <begin position="337"/>
        <end position="359"/>
    </location>
</feature>
<keyword evidence="4 8" id="KW-0812">Transmembrane</keyword>
<dbReference type="RefSeq" id="WP_393992281.1">
    <property type="nucleotide sequence ID" value="NZ_JBAFVH010000005.1"/>
</dbReference>
<evidence type="ECO:0000256" key="3">
    <source>
        <dbReference type="ARBA" id="ARBA00022475"/>
    </source>
</evidence>
<feature type="transmembrane region" description="Helical" evidence="8">
    <location>
        <begin position="221"/>
        <end position="239"/>
    </location>
</feature>
<evidence type="ECO:0000256" key="6">
    <source>
        <dbReference type="ARBA" id="ARBA00023136"/>
    </source>
</evidence>
<comment type="caution">
    <text evidence="10">The sequence shown here is derived from an EMBL/GenBank/DDBJ whole genome shotgun (WGS) entry which is preliminary data.</text>
</comment>
<sequence length="408" mass="45364">MAGHRSPVRERHDECLRLPHRKPDSVARLPAPAHRRTALSCRGPPCRRDRRCALHPRGHRPMKPGLIDKQGAKREPGSLSRTMDRPRIRADWVDSAKGISICLVVLWHTAGTELFVNTLLIFVRMPLFFFAAGFFAAKAISGSWASLLKNRCLNYYYIYVVWMTIFFITVVCVRELKNGTPPHISDYLINFVLPLEYLWFIFALALLFAAAKLARLLPKPAVIGILLLTYAVSVADGQWEPLTFATRMARLPLFFIVGTYAFAAVNTYSHPYRLLWPVTLAAFLALSATILFFDIDHLAPLTLVASALGIFAVCQFCQAVDGTVIAAGLGFIGRRTLYIYLLHKILIVYLINGFALMGLSGLPASPYLVFATALPLSLIGGLVLSRIAPWLFEAPWVGRPQSKIAASS</sequence>
<feature type="region of interest" description="Disordered" evidence="7">
    <location>
        <begin position="1"/>
        <end position="36"/>
    </location>
</feature>
<keyword evidence="11" id="KW-1185">Reference proteome</keyword>
<dbReference type="PANTHER" id="PTHR40074:SF2">
    <property type="entry name" value="O-ACETYLTRANSFERASE WECH"/>
    <property type="match status" value="1"/>
</dbReference>
<feature type="transmembrane region" description="Helical" evidence="8">
    <location>
        <begin position="156"/>
        <end position="176"/>
    </location>
</feature>
<evidence type="ECO:0000256" key="1">
    <source>
        <dbReference type="ARBA" id="ARBA00004651"/>
    </source>
</evidence>
<accession>A0ABW6ZX50</accession>
<evidence type="ECO:0000256" key="7">
    <source>
        <dbReference type="SAM" id="MobiDB-lite"/>
    </source>
</evidence>
<keyword evidence="3" id="KW-1003">Cell membrane</keyword>
<keyword evidence="10" id="KW-0012">Acyltransferase</keyword>
<gene>
    <name evidence="10" type="ORF">V5F32_09405</name>
</gene>
<name>A0ABW6ZX50_9HYPH</name>
<evidence type="ECO:0000256" key="5">
    <source>
        <dbReference type="ARBA" id="ARBA00022989"/>
    </source>
</evidence>
<comment type="subcellular location">
    <subcellularLocation>
        <location evidence="1">Cell membrane</location>
        <topology evidence="1">Multi-pass membrane protein</topology>
    </subcellularLocation>
</comment>
<evidence type="ECO:0000256" key="4">
    <source>
        <dbReference type="ARBA" id="ARBA00022692"/>
    </source>
</evidence>
<feature type="transmembrane region" description="Helical" evidence="8">
    <location>
        <begin position="275"/>
        <end position="293"/>
    </location>
</feature>
<dbReference type="InterPro" id="IPR002656">
    <property type="entry name" value="Acyl_transf_3_dom"/>
</dbReference>
<proteinExistence type="inferred from homology"/>
<feature type="compositionally biased region" description="Basic and acidic residues" evidence="7">
    <location>
        <begin position="7"/>
        <end position="25"/>
    </location>
</feature>
<evidence type="ECO:0000256" key="2">
    <source>
        <dbReference type="ARBA" id="ARBA00007400"/>
    </source>
</evidence>
<dbReference type="EMBL" id="JBAFVH010000005">
    <property type="protein sequence ID" value="MFG1372377.1"/>
    <property type="molecule type" value="Genomic_DNA"/>
</dbReference>
<protein>
    <submittedName>
        <fullName evidence="10">Acyltransferase family protein</fullName>
    </submittedName>
</protein>
<feature type="transmembrane region" description="Helical" evidence="8">
    <location>
        <begin position="251"/>
        <end position="268"/>
    </location>
</feature>
<organism evidence="10 11">
    <name type="scientific">Xanthobacter oligotrophicus</name>
    <dbReference type="NCBI Taxonomy" id="2607286"/>
    <lineage>
        <taxon>Bacteria</taxon>
        <taxon>Pseudomonadati</taxon>
        <taxon>Pseudomonadota</taxon>
        <taxon>Alphaproteobacteria</taxon>
        <taxon>Hyphomicrobiales</taxon>
        <taxon>Xanthobacteraceae</taxon>
        <taxon>Xanthobacter</taxon>
    </lineage>
</organism>
<keyword evidence="10" id="KW-0808">Transferase</keyword>
<dbReference type="Pfam" id="PF01757">
    <property type="entry name" value="Acyl_transf_3"/>
    <property type="match status" value="1"/>
</dbReference>
<dbReference type="GO" id="GO:0016746">
    <property type="term" value="F:acyltransferase activity"/>
    <property type="evidence" value="ECO:0007669"/>
    <property type="project" value="UniProtKB-KW"/>
</dbReference>